<feature type="binding site" evidence="5">
    <location>
        <begin position="81"/>
        <end position="83"/>
    </location>
    <ligand>
        <name>substrate</name>
    </ligand>
</feature>
<dbReference type="NCBIfam" id="TIGR00576">
    <property type="entry name" value="dut"/>
    <property type="match status" value="1"/>
</dbReference>
<comment type="function">
    <text evidence="5">This enzyme is involved in nucleotide metabolism: it produces dUMP, the immediate precursor of thymidine nucleotides and it decreases the intracellular concentration of dUTP so that uracil cannot be incorporated into DNA.</text>
</comment>
<feature type="binding site" evidence="5">
    <location>
        <begin position="64"/>
        <end position="66"/>
    </location>
    <ligand>
        <name>substrate</name>
    </ligand>
</feature>
<dbReference type="PANTHER" id="PTHR11241:SF0">
    <property type="entry name" value="DEOXYURIDINE 5'-TRIPHOSPHATE NUCLEOTIDOHYDROLASE"/>
    <property type="match status" value="1"/>
</dbReference>
<dbReference type="InterPro" id="IPR033704">
    <property type="entry name" value="dUTPase_trimeric"/>
</dbReference>
<reference evidence="8" key="1">
    <citation type="submission" date="2020-10" db="EMBL/GenBank/DDBJ databases">
        <authorList>
            <person name="Gilroy R."/>
        </authorList>
    </citation>
    <scope>NUCLEOTIDE SEQUENCE</scope>
    <source>
        <strain evidence="8">ChiBcec7-5410</strain>
    </source>
</reference>
<dbReference type="AlphaFoldDB" id="A0A9D1KR09"/>
<evidence type="ECO:0000256" key="2">
    <source>
        <dbReference type="ARBA" id="ARBA00022801"/>
    </source>
</evidence>
<protein>
    <recommendedName>
        <fullName evidence="5">Deoxyuridine 5'-triphosphate nucleotidohydrolase</fullName>
        <shortName evidence="5">dUTPase</shortName>
        <ecNumber evidence="5">3.6.1.23</ecNumber>
    </recommendedName>
    <alternativeName>
        <fullName evidence="5">dUTP pyrophosphatase</fullName>
    </alternativeName>
</protein>
<dbReference type="InterPro" id="IPR029054">
    <property type="entry name" value="dUTPase-like"/>
</dbReference>
<keyword evidence="2 5" id="KW-0378">Hydrolase</keyword>
<evidence type="ECO:0000313" key="9">
    <source>
        <dbReference type="Proteomes" id="UP000824160"/>
    </source>
</evidence>
<dbReference type="CDD" id="cd07557">
    <property type="entry name" value="trimeric_dUTPase"/>
    <property type="match status" value="1"/>
</dbReference>
<feature type="region of interest" description="Disordered" evidence="6">
    <location>
        <begin position="126"/>
        <end position="155"/>
    </location>
</feature>
<dbReference type="PANTHER" id="PTHR11241">
    <property type="entry name" value="DEOXYURIDINE 5'-TRIPHOSPHATE NUCLEOTIDOHYDROLASE"/>
    <property type="match status" value="1"/>
</dbReference>
<dbReference type="GO" id="GO:0046081">
    <property type="term" value="P:dUTP catabolic process"/>
    <property type="evidence" value="ECO:0007669"/>
    <property type="project" value="InterPro"/>
</dbReference>
<comment type="similarity">
    <text evidence="1 5">Belongs to the dUTPase family.</text>
</comment>
<name>A0A9D1KR09_9FIRM</name>
<comment type="pathway">
    <text evidence="5">Pyrimidine metabolism; dUMP biosynthesis; dUMP from dCTP (dUTP route): step 2/2.</text>
</comment>
<evidence type="ECO:0000313" key="8">
    <source>
        <dbReference type="EMBL" id="HIT93595.1"/>
    </source>
</evidence>
<reference evidence="8" key="2">
    <citation type="journal article" date="2021" name="PeerJ">
        <title>Extensive microbial diversity within the chicken gut microbiome revealed by metagenomics and culture.</title>
        <authorList>
            <person name="Gilroy R."/>
            <person name="Ravi A."/>
            <person name="Getino M."/>
            <person name="Pursley I."/>
            <person name="Horton D.L."/>
            <person name="Alikhan N.F."/>
            <person name="Baker D."/>
            <person name="Gharbi K."/>
            <person name="Hall N."/>
            <person name="Watson M."/>
            <person name="Adriaenssens E.M."/>
            <person name="Foster-Nyarko E."/>
            <person name="Jarju S."/>
            <person name="Secka A."/>
            <person name="Antonio M."/>
            <person name="Oren A."/>
            <person name="Chaudhuri R.R."/>
            <person name="La Ragione R."/>
            <person name="Hildebrand F."/>
            <person name="Pallen M.J."/>
        </authorList>
    </citation>
    <scope>NUCLEOTIDE SEQUENCE</scope>
    <source>
        <strain evidence="8">ChiBcec7-5410</strain>
    </source>
</reference>
<dbReference type="GO" id="GO:0006226">
    <property type="term" value="P:dUMP biosynthetic process"/>
    <property type="evidence" value="ECO:0007669"/>
    <property type="project" value="UniProtKB-UniRule"/>
</dbReference>
<dbReference type="Proteomes" id="UP000824160">
    <property type="component" value="Unassembled WGS sequence"/>
</dbReference>
<accession>A0A9D1KR09</accession>
<keyword evidence="5" id="KW-0460">Magnesium</keyword>
<evidence type="ECO:0000259" key="7">
    <source>
        <dbReference type="Pfam" id="PF00692"/>
    </source>
</evidence>
<dbReference type="SUPFAM" id="SSF51283">
    <property type="entry name" value="dUTPase-like"/>
    <property type="match status" value="1"/>
</dbReference>
<dbReference type="Gene3D" id="2.70.40.10">
    <property type="match status" value="1"/>
</dbReference>
<sequence>MKIYFQKLIPDAVIPTRATRQSAGFDLSLCGQQPVTIQPGETVMIHTGVAVVLPEGTAGMVYPRSGLASKHGLALANCVGVIDSDYRGELMVPLYNHSGEAYTVSPGERVAQMVVTPVLLPEVEEIPAGKQLPESERGTGGFGSTGKTAGGENAK</sequence>
<evidence type="ECO:0000256" key="6">
    <source>
        <dbReference type="SAM" id="MobiDB-lite"/>
    </source>
</evidence>
<dbReference type="EMBL" id="DVLW01000010">
    <property type="protein sequence ID" value="HIT93595.1"/>
    <property type="molecule type" value="Genomic_DNA"/>
</dbReference>
<organism evidence="8 9">
    <name type="scientific">Candidatus Faecivivens stercoripullorum</name>
    <dbReference type="NCBI Taxonomy" id="2840805"/>
    <lineage>
        <taxon>Bacteria</taxon>
        <taxon>Bacillati</taxon>
        <taxon>Bacillota</taxon>
        <taxon>Clostridia</taxon>
        <taxon>Eubacteriales</taxon>
        <taxon>Oscillospiraceae</taxon>
        <taxon>Oscillospiraceae incertae sedis</taxon>
        <taxon>Candidatus Faecivivens</taxon>
    </lineage>
</organism>
<evidence type="ECO:0000256" key="3">
    <source>
        <dbReference type="ARBA" id="ARBA00023080"/>
    </source>
</evidence>
<comment type="caution">
    <text evidence="8">The sequence shown here is derived from an EMBL/GenBank/DDBJ whole genome shotgun (WGS) entry which is preliminary data.</text>
</comment>
<comment type="caution">
    <text evidence="5">Lacks conserved residue(s) required for the propagation of feature annotation.</text>
</comment>
<dbReference type="EC" id="3.6.1.23" evidence="5"/>
<evidence type="ECO:0000256" key="5">
    <source>
        <dbReference type="HAMAP-Rule" id="MF_00116"/>
    </source>
</evidence>
<gene>
    <name evidence="5 8" type="primary">dut</name>
    <name evidence="8" type="ORF">IAC43_00255</name>
</gene>
<feature type="compositionally biased region" description="Low complexity" evidence="6">
    <location>
        <begin position="145"/>
        <end position="155"/>
    </location>
</feature>
<dbReference type="GO" id="GO:0000287">
    <property type="term" value="F:magnesium ion binding"/>
    <property type="evidence" value="ECO:0007669"/>
    <property type="project" value="UniProtKB-UniRule"/>
</dbReference>
<dbReference type="HAMAP" id="MF_00116">
    <property type="entry name" value="dUTPase_bact"/>
    <property type="match status" value="1"/>
</dbReference>
<dbReference type="NCBIfam" id="NF001862">
    <property type="entry name" value="PRK00601.1"/>
    <property type="match status" value="1"/>
</dbReference>
<dbReference type="Pfam" id="PF00692">
    <property type="entry name" value="dUTPase"/>
    <property type="match status" value="1"/>
</dbReference>
<dbReference type="InterPro" id="IPR008181">
    <property type="entry name" value="dUTPase"/>
</dbReference>
<comment type="catalytic activity">
    <reaction evidence="4 5">
        <text>dUTP + H2O = dUMP + diphosphate + H(+)</text>
        <dbReference type="Rhea" id="RHEA:10248"/>
        <dbReference type="ChEBI" id="CHEBI:15377"/>
        <dbReference type="ChEBI" id="CHEBI:15378"/>
        <dbReference type="ChEBI" id="CHEBI:33019"/>
        <dbReference type="ChEBI" id="CHEBI:61555"/>
        <dbReference type="ChEBI" id="CHEBI:246422"/>
        <dbReference type="EC" id="3.6.1.23"/>
    </reaction>
</comment>
<dbReference type="InterPro" id="IPR036157">
    <property type="entry name" value="dUTPase-like_sf"/>
</dbReference>
<keyword evidence="5" id="KW-0479">Metal-binding</keyword>
<feature type="domain" description="dUTPase-like" evidence="7">
    <location>
        <begin position="12"/>
        <end position="146"/>
    </location>
</feature>
<keyword evidence="3 5" id="KW-0546">Nucleotide metabolism</keyword>
<dbReference type="GO" id="GO:0004170">
    <property type="term" value="F:dUTP diphosphatase activity"/>
    <property type="evidence" value="ECO:0007669"/>
    <property type="project" value="UniProtKB-UniRule"/>
</dbReference>
<feature type="binding site" evidence="5">
    <location>
        <position position="77"/>
    </location>
    <ligand>
        <name>substrate</name>
    </ligand>
</feature>
<comment type="cofactor">
    <cofactor evidence="5">
        <name>Mg(2+)</name>
        <dbReference type="ChEBI" id="CHEBI:18420"/>
    </cofactor>
</comment>
<evidence type="ECO:0000256" key="1">
    <source>
        <dbReference type="ARBA" id="ARBA00006581"/>
    </source>
</evidence>
<proteinExistence type="inferred from homology"/>
<evidence type="ECO:0000256" key="4">
    <source>
        <dbReference type="ARBA" id="ARBA00047686"/>
    </source>
</evidence>